<evidence type="ECO:0000256" key="3">
    <source>
        <dbReference type="ARBA" id="ARBA00022679"/>
    </source>
</evidence>
<evidence type="ECO:0000256" key="11">
    <source>
        <dbReference type="ARBA" id="ARBA00023163"/>
    </source>
</evidence>
<reference evidence="17 18" key="1">
    <citation type="submission" date="2019-06" db="EMBL/GenBank/DDBJ databases">
        <title>Sequencing the genomes of 1000 actinobacteria strains.</title>
        <authorList>
            <person name="Klenk H.-P."/>
        </authorList>
    </citation>
    <scope>NUCLEOTIDE SEQUENCE [LARGE SCALE GENOMIC DNA]</scope>
    <source>
        <strain evidence="17 18">DSM 12362</strain>
    </source>
</reference>
<organism evidence="17 18">
    <name type="scientific">Ornithinimicrobium humiphilum</name>
    <dbReference type="NCBI Taxonomy" id="125288"/>
    <lineage>
        <taxon>Bacteria</taxon>
        <taxon>Bacillati</taxon>
        <taxon>Actinomycetota</taxon>
        <taxon>Actinomycetes</taxon>
        <taxon>Micrococcales</taxon>
        <taxon>Ornithinimicrobiaceae</taxon>
        <taxon>Ornithinimicrobium</taxon>
    </lineage>
</organism>
<dbReference type="PANTHER" id="PTHR30313">
    <property type="entry name" value="DNA PRIMASE"/>
    <property type="match status" value="1"/>
</dbReference>
<feature type="region of interest" description="Disordered" evidence="15">
    <location>
        <begin position="445"/>
        <end position="483"/>
    </location>
</feature>
<dbReference type="GO" id="GO:0003899">
    <property type="term" value="F:DNA-directed RNA polymerase activity"/>
    <property type="evidence" value="ECO:0007669"/>
    <property type="project" value="UniProtKB-UniRule"/>
</dbReference>
<evidence type="ECO:0000259" key="16">
    <source>
        <dbReference type="PROSITE" id="PS50880"/>
    </source>
</evidence>
<keyword evidence="6 12" id="KW-0479">Metal-binding</keyword>
<evidence type="ECO:0000256" key="10">
    <source>
        <dbReference type="ARBA" id="ARBA00023125"/>
    </source>
</evidence>
<comment type="domain">
    <text evidence="12">Contains an N-terminal zinc-binding domain, a central core domain that contains the primase activity, and a C-terminal DnaB-binding domain.</text>
</comment>
<keyword evidence="11 12" id="KW-0804">Transcription</keyword>
<evidence type="ECO:0000256" key="14">
    <source>
        <dbReference type="PIRSR" id="PIRSR002811-1"/>
    </source>
</evidence>
<dbReference type="GO" id="GO:1990077">
    <property type="term" value="C:primosome complex"/>
    <property type="evidence" value="ECO:0007669"/>
    <property type="project" value="UniProtKB-KW"/>
</dbReference>
<dbReference type="InterPro" id="IPR036977">
    <property type="entry name" value="DNA_primase_Znf_CHC2"/>
</dbReference>
<dbReference type="Gene3D" id="3.40.1360.10">
    <property type="match status" value="1"/>
</dbReference>
<dbReference type="OrthoDB" id="9803773at2"/>
<comment type="subunit">
    <text evidence="12">Monomer. Interacts with DnaB.</text>
</comment>
<feature type="compositionally biased region" description="Basic and acidic residues" evidence="15">
    <location>
        <begin position="455"/>
        <end position="469"/>
    </location>
</feature>
<dbReference type="GO" id="GO:0006269">
    <property type="term" value="P:DNA replication, synthesis of primer"/>
    <property type="evidence" value="ECO:0007669"/>
    <property type="project" value="UniProtKB-UniRule"/>
</dbReference>
<comment type="function">
    <text evidence="12 13">RNA polymerase that catalyzes the synthesis of short RNA molecules used as primers for DNA polymerase during DNA replication.</text>
</comment>
<evidence type="ECO:0000313" key="17">
    <source>
        <dbReference type="EMBL" id="TQM97117.1"/>
    </source>
</evidence>
<dbReference type="Gene3D" id="3.90.580.10">
    <property type="entry name" value="Zinc finger, CHC2-type domain"/>
    <property type="match status" value="1"/>
</dbReference>
<dbReference type="PROSITE" id="PS50880">
    <property type="entry name" value="TOPRIM"/>
    <property type="match status" value="1"/>
</dbReference>
<dbReference type="GO" id="GO:0005737">
    <property type="term" value="C:cytoplasm"/>
    <property type="evidence" value="ECO:0007669"/>
    <property type="project" value="TreeGrafter"/>
</dbReference>
<evidence type="ECO:0000313" key="18">
    <source>
        <dbReference type="Proteomes" id="UP000315133"/>
    </source>
</evidence>
<dbReference type="InterPro" id="IPR013264">
    <property type="entry name" value="DNAG_N"/>
</dbReference>
<dbReference type="Pfam" id="PF01807">
    <property type="entry name" value="Zn_ribbon_DnaG"/>
    <property type="match status" value="1"/>
</dbReference>
<dbReference type="InterPro" id="IPR050219">
    <property type="entry name" value="DnaG_primase"/>
</dbReference>
<evidence type="ECO:0000256" key="9">
    <source>
        <dbReference type="ARBA" id="ARBA00022842"/>
    </source>
</evidence>
<dbReference type="GO" id="GO:0008270">
    <property type="term" value="F:zinc ion binding"/>
    <property type="evidence" value="ECO:0007669"/>
    <property type="project" value="UniProtKB-UniRule"/>
</dbReference>
<keyword evidence="8 12" id="KW-0862">Zinc</keyword>
<proteinExistence type="inferred from homology"/>
<keyword evidence="18" id="KW-1185">Reference proteome</keyword>
<dbReference type="Pfam" id="PF13662">
    <property type="entry name" value="Toprim_4"/>
    <property type="match status" value="1"/>
</dbReference>
<dbReference type="SUPFAM" id="SSF56731">
    <property type="entry name" value="DNA primase core"/>
    <property type="match status" value="1"/>
</dbReference>
<evidence type="ECO:0000256" key="8">
    <source>
        <dbReference type="ARBA" id="ARBA00022833"/>
    </source>
</evidence>
<comment type="catalytic activity">
    <reaction evidence="12">
        <text>ssDNA + n NTP = ssDNA/pppN(pN)n-1 hybrid + (n-1) diphosphate.</text>
        <dbReference type="EC" id="2.7.7.101"/>
    </reaction>
</comment>
<evidence type="ECO:0000256" key="1">
    <source>
        <dbReference type="ARBA" id="ARBA00022478"/>
    </source>
</evidence>
<dbReference type="InterPro" id="IPR002694">
    <property type="entry name" value="Znf_CHC2"/>
</dbReference>
<dbReference type="InterPro" id="IPR037068">
    <property type="entry name" value="DNA_primase_core_N_sf"/>
</dbReference>
<evidence type="ECO:0000256" key="6">
    <source>
        <dbReference type="ARBA" id="ARBA00022723"/>
    </source>
</evidence>
<keyword evidence="2 12" id="KW-0639">Primosome</keyword>
<evidence type="ECO:0000256" key="5">
    <source>
        <dbReference type="ARBA" id="ARBA00022705"/>
    </source>
</evidence>
<comment type="caution">
    <text evidence="17">The sequence shown here is derived from an EMBL/GenBank/DDBJ whole genome shotgun (WGS) entry which is preliminary data.</text>
</comment>
<accession>A0A543KPY1</accession>
<dbReference type="InterPro" id="IPR019475">
    <property type="entry name" value="DNA_primase_DnaB-bd"/>
</dbReference>
<dbReference type="HAMAP" id="MF_00974">
    <property type="entry name" value="DNA_primase_DnaG"/>
    <property type="match status" value="1"/>
</dbReference>
<evidence type="ECO:0000256" key="4">
    <source>
        <dbReference type="ARBA" id="ARBA00022695"/>
    </source>
</evidence>
<dbReference type="AlphaFoldDB" id="A0A543KPY1"/>
<keyword evidence="10 12" id="KW-0238">DNA-binding</keyword>
<dbReference type="Gene3D" id="3.90.980.10">
    <property type="entry name" value="DNA primase, catalytic core, N-terminal domain"/>
    <property type="match status" value="1"/>
</dbReference>
<dbReference type="GO" id="GO:0003677">
    <property type="term" value="F:DNA binding"/>
    <property type="evidence" value="ECO:0007669"/>
    <property type="project" value="UniProtKB-KW"/>
</dbReference>
<dbReference type="InterPro" id="IPR006171">
    <property type="entry name" value="TOPRIM_dom"/>
</dbReference>
<dbReference type="Pfam" id="PF10410">
    <property type="entry name" value="DnaB_bind"/>
    <property type="match status" value="1"/>
</dbReference>
<dbReference type="NCBIfam" id="TIGR01391">
    <property type="entry name" value="dnaG"/>
    <property type="match status" value="1"/>
</dbReference>
<dbReference type="InterPro" id="IPR030846">
    <property type="entry name" value="DnaG_bac"/>
</dbReference>
<sequence length="644" mass="70186">MARRIKPEDVQTVKERASIEDVVREHVNLRGGGVGTLKGLCPFHDEKTPSFTVRPAVGYFHCFGCGEGGDVLDFVQKIDHLTFSESVERLADRLGIALRYDESGGGRGDQGPSVPTGQRTRLMEAHRVAEEFYHEALLRSPEGRAARDFMRAKGFGADDCTRFMVGYAPNGGEALVAHLRSKGFTEEELVTGGLAGKGRGLYDRFRGRVMWPIRSIAGDTVGFGARRLYDDDRIAAKYLNTAETPIYRKTSVLYGLDLAKKSIAAERRAVVVEGYTDVMAAHLSGVTTAVATCGTAFAADHITILRRILRDEAGQAPARVIFTFDGDAAGQKAAMKAFEQDQRWVAQSFVAVAEDGKDPNDLWLSGGPEAVQGLVESARPMFEFAVRTTLRPYDLSLASERVQAMRAVATILAKVKDRTLRPEYVRDVAGWMGVDPAALGAEVARAASAPARPEPGQRREEAAGERRPDGNGIPPQGVSIPRPDLTDPVQMAERNLLQVALQYPLAIVAEDMDELPPEQLRAPMHRAIWHALQQAGGVRAAASMSATAWNQVVLAQTPPVVHPLVLELAVAPLPTKLDPASGMPSEAYVDSLVLRVRLASLEQRIATTLGELQRHPPGAPQTRQLDEELMALQRERAALRDRMS</sequence>
<feature type="zinc finger region" description="CHC2-type" evidence="12 14">
    <location>
        <begin position="41"/>
        <end position="65"/>
    </location>
</feature>
<gene>
    <name evidence="12" type="primary">dnaG</name>
    <name evidence="17" type="ORF">FB476_2020</name>
</gene>
<dbReference type="EC" id="2.7.7.101" evidence="12"/>
<dbReference type="SMART" id="SM00493">
    <property type="entry name" value="TOPRIM"/>
    <property type="match status" value="1"/>
</dbReference>
<dbReference type="InterPro" id="IPR006295">
    <property type="entry name" value="DNA_primase_DnaG"/>
</dbReference>
<dbReference type="InterPro" id="IPR034151">
    <property type="entry name" value="TOPRIM_DnaG_bac"/>
</dbReference>
<dbReference type="Proteomes" id="UP000315133">
    <property type="component" value="Unassembled WGS sequence"/>
</dbReference>
<dbReference type="PANTHER" id="PTHR30313:SF2">
    <property type="entry name" value="DNA PRIMASE"/>
    <property type="match status" value="1"/>
</dbReference>
<dbReference type="Pfam" id="PF08275">
    <property type="entry name" value="DNAG_N"/>
    <property type="match status" value="1"/>
</dbReference>
<evidence type="ECO:0000256" key="2">
    <source>
        <dbReference type="ARBA" id="ARBA00022515"/>
    </source>
</evidence>
<protein>
    <recommendedName>
        <fullName evidence="12 13">DNA primase</fullName>
        <ecNumber evidence="12">2.7.7.101</ecNumber>
    </recommendedName>
</protein>
<keyword evidence="9" id="KW-0460">Magnesium</keyword>
<evidence type="ECO:0000256" key="12">
    <source>
        <dbReference type="HAMAP-Rule" id="MF_00974"/>
    </source>
</evidence>
<dbReference type="CDD" id="cd03364">
    <property type="entry name" value="TOPRIM_DnaG_primases"/>
    <property type="match status" value="1"/>
</dbReference>
<dbReference type="FunFam" id="3.90.580.10:FF:000001">
    <property type="entry name" value="DNA primase"/>
    <property type="match status" value="1"/>
</dbReference>
<evidence type="ECO:0000256" key="7">
    <source>
        <dbReference type="ARBA" id="ARBA00022771"/>
    </source>
</evidence>
<evidence type="ECO:0000256" key="13">
    <source>
        <dbReference type="PIRNR" id="PIRNR002811"/>
    </source>
</evidence>
<dbReference type="RefSeq" id="WP_141818635.1">
    <property type="nucleotide sequence ID" value="NZ_BAAAIL010000002.1"/>
</dbReference>
<dbReference type="SUPFAM" id="SSF57783">
    <property type="entry name" value="Zinc beta-ribbon"/>
    <property type="match status" value="1"/>
</dbReference>
<comment type="similarity">
    <text evidence="12 13">Belongs to the DnaG primase family.</text>
</comment>
<keyword evidence="3 12" id="KW-0808">Transferase</keyword>
<dbReference type="PIRSF" id="PIRSF002811">
    <property type="entry name" value="DnaG"/>
    <property type="match status" value="1"/>
</dbReference>
<comment type="cofactor">
    <cofactor evidence="12 13 14">
        <name>Zn(2+)</name>
        <dbReference type="ChEBI" id="CHEBI:29105"/>
    </cofactor>
    <text evidence="12 13 14">Binds 1 zinc ion per monomer.</text>
</comment>
<feature type="domain" description="Toprim" evidence="16">
    <location>
        <begin position="267"/>
        <end position="360"/>
    </location>
</feature>
<keyword evidence="1 12" id="KW-0240">DNA-directed RNA polymerase</keyword>
<dbReference type="EMBL" id="VFPU01000001">
    <property type="protein sequence ID" value="TQM97117.1"/>
    <property type="molecule type" value="Genomic_DNA"/>
</dbReference>
<dbReference type="SMART" id="SM00400">
    <property type="entry name" value="ZnF_CHCC"/>
    <property type="match status" value="1"/>
</dbReference>
<evidence type="ECO:0000256" key="15">
    <source>
        <dbReference type="SAM" id="MobiDB-lite"/>
    </source>
</evidence>
<keyword evidence="7 12" id="KW-0863">Zinc-finger</keyword>
<keyword evidence="4 12" id="KW-0548">Nucleotidyltransferase</keyword>
<dbReference type="GO" id="GO:0000428">
    <property type="term" value="C:DNA-directed RNA polymerase complex"/>
    <property type="evidence" value="ECO:0007669"/>
    <property type="project" value="UniProtKB-KW"/>
</dbReference>
<keyword evidence="5 12" id="KW-0235">DNA replication</keyword>
<name>A0A543KPY1_9MICO</name>